<dbReference type="EMBL" id="JAAGNN010000005">
    <property type="protein sequence ID" value="KAF4089598.1"/>
    <property type="molecule type" value="Genomic_DNA"/>
</dbReference>
<sequence>MRYRHFNRDKGRGRDSDIIIKSEAFIYVAARCFEAVVKGCQLPRVIARTWSASERSLKRNSSKSLMASVRTVMSMGRTCGPVWKMAVLMSDVESLTPTTVRSTLRRRGTT</sequence>
<proteinExistence type="predicted"/>
<reference evidence="1 2" key="1">
    <citation type="submission" date="2020-02" db="EMBL/GenBank/DDBJ databases">
        <title>A chromosome-scale genome assembly of the black bullhead catfish (Ameiurus melas).</title>
        <authorList>
            <person name="Wen M."/>
            <person name="Zham M."/>
            <person name="Cabau C."/>
            <person name="Klopp C."/>
            <person name="Donnadieu C."/>
            <person name="Roques C."/>
            <person name="Bouchez O."/>
            <person name="Lampietro C."/>
            <person name="Jouanno E."/>
            <person name="Herpin A."/>
            <person name="Louis A."/>
            <person name="Berthelot C."/>
            <person name="Parey E."/>
            <person name="Roest-Crollius H."/>
            <person name="Braasch I."/>
            <person name="Postlethwait J."/>
            <person name="Robinson-Rechavi M."/>
            <person name="Echchiki A."/>
            <person name="Begum T."/>
            <person name="Montfort J."/>
            <person name="Schartl M."/>
            <person name="Bobe J."/>
            <person name="Guiguen Y."/>
        </authorList>
    </citation>
    <scope>NUCLEOTIDE SEQUENCE [LARGE SCALE GENOMIC DNA]</scope>
    <source>
        <strain evidence="1">M_S1</strain>
        <tissue evidence="1">Blood</tissue>
    </source>
</reference>
<evidence type="ECO:0000313" key="1">
    <source>
        <dbReference type="EMBL" id="KAF4089598.1"/>
    </source>
</evidence>
<name>A0A7J6B790_AMEME</name>
<accession>A0A7J6B790</accession>
<evidence type="ECO:0000313" key="2">
    <source>
        <dbReference type="Proteomes" id="UP000593565"/>
    </source>
</evidence>
<gene>
    <name evidence="1" type="ORF">AMELA_G00067690</name>
</gene>
<keyword evidence="2" id="KW-1185">Reference proteome</keyword>
<comment type="caution">
    <text evidence="1">The sequence shown here is derived from an EMBL/GenBank/DDBJ whole genome shotgun (WGS) entry which is preliminary data.</text>
</comment>
<organism evidence="1 2">
    <name type="scientific">Ameiurus melas</name>
    <name type="common">Black bullhead</name>
    <name type="synonym">Silurus melas</name>
    <dbReference type="NCBI Taxonomy" id="219545"/>
    <lineage>
        <taxon>Eukaryota</taxon>
        <taxon>Metazoa</taxon>
        <taxon>Chordata</taxon>
        <taxon>Craniata</taxon>
        <taxon>Vertebrata</taxon>
        <taxon>Euteleostomi</taxon>
        <taxon>Actinopterygii</taxon>
        <taxon>Neopterygii</taxon>
        <taxon>Teleostei</taxon>
        <taxon>Ostariophysi</taxon>
        <taxon>Siluriformes</taxon>
        <taxon>Ictaluridae</taxon>
        <taxon>Ameiurus</taxon>
    </lineage>
</organism>
<protein>
    <submittedName>
        <fullName evidence="1">Uncharacterized protein</fullName>
    </submittedName>
</protein>
<dbReference type="Proteomes" id="UP000593565">
    <property type="component" value="Unassembled WGS sequence"/>
</dbReference>
<dbReference type="AlphaFoldDB" id="A0A7J6B790"/>